<accession>A0A3S2Y256</accession>
<dbReference type="EMBL" id="SADE01000002">
    <property type="protein sequence ID" value="RVU35961.1"/>
    <property type="molecule type" value="Genomic_DNA"/>
</dbReference>
<evidence type="ECO:0000313" key="2">
    <source>
        <dbReference type="Proteomes" id="UP000287447"/>
    </source>
</evidence>
<protein>
    <submittedName>
        <fullName evidence="1">PAS domain-containing protein</fullName>
    </submittedName>
</protein>
<organism evidence="1 2">
    <name type="scientific">Hwanghaeella grinnelliae</name>
    <dbReference type="NCBI Taxonomy" id="2500179"/>
    <lineage>
        <taxon>Bacteria</taxon>
        <taxon>Pseudomonadati</taxon>
        <taxon>Pseudomonadota</taxon>
        <taxon>Alphaproteobacteria</taxon>
        <taxon>Rhodospirillales</taxon>
        <taxon>Rhodospirillaceae</taxon>
        <taxon>Hwanghaeella</taxon>
    </lineage>
</organism>
<sequence length="197" mass="22088">MRAEIAFRQRNGKPSTMTINLNEIPESIRCEDESFLAECDDRIAELVALWRSRLNGDDLPERRAIEPHDIVQLLPDIMLVDVVYPGPEFSYRLVGTREVEFRGYDPTGRSVRDAFAGFDGNFCDGNYRSVVERRGPVYIVEYAPTKLGAVARRETVFLPFASDGATVDIVMVYSVTDLSLGDTFVPQAELLKMASGD</sequence>
<evidence type="ECO:0000313" key="1">
    <source>
        <dbReference type="EMBL" id="RVU35961.1"/>
    </source>
</evidence>
<name>A0A3S2Y256_9PROT</name>
<dbReference type="Proteomes" id="UP000287447">
    <property type="component" value="Unassembled WGS sequence"/>
</dbReference>
<dbReference type="InterPro" id="IPR009922">
    <property type="entry name" value="DUF1457"/>
</dbReference>
<dbReference type="AlphaFoldDB" id="A0A3S2Y256"/>
<dbReference type="Pfam" id="PF07310">
    <property type="entry name" value="PAS_5"/>
    <property type="match status" value="1"/>
</dbReference>
<reference evidence="2" key="1">
    <citation type="submission" date="2019-01" db="EMBL/GenBank/DDBJ databases">
        <title>Gri0909 isolated from a small marine red alga.</title>
        <authorList>
            <person name="Kim J."/>
            <person name="Jeong S.E."/>
            <person name="Jeon C.O."/>
        </authorList>
    </citation>
    <scope>NUCLEOTIDE SEQUENCE [LARGE SCALE GENOMIC DNA]</scope>
    <source>
        <strain evidence="2">Gri0909</strain>
    </source>
</reference>
<gene>
    <name evidence="1" type="ORF">EOI86_11970</name>
</gene>
<proteinExistence type="predicted"/>
<comment type="caution">
    <text evidence="1">The sequence shown here is derived from an EMBL/GenBank/DDBJ whole genome shotgun (WGS) entry which is preliminary data.</text>
</comment>
<keyword evidence="2" id="KW-1185">Reference proteome</keyword>